<dbReference type="Pfam" id="PF10342">
    <property type="entry name" value="Kre9_KNH"/>
    <property type="match status" value="1"/>
</dbReference>
<feature type="domain" description="Yeast cell wall synthesis Kre9/Knh1-like N-terminal" evidence="2">
    <location>
        <begin position="188"/>
        <end position="269"/>
    </location>
</feature>
<proteinExistence type="predicted"/>
<protein>
    <recommendedName>
        <fullName evidence="2">Yeast cell wall synthesis Kre9/Knh1-like N-terminal domain-containing protein</fullName>
    </recommendedName>
</protein>
<evidence type="ECO:0000313" key="3">
    <source>
        <dbReference type="EMBL" id="CAA9314317.1"/>
    </source>
</evidence>
<reference evidence="3" key="1">
    <citation type="submission" date="2020-02" db="EMBL/GenBank/DDBJ databases">
        <authorList>
            <person name="Meier V. D."/>
        </authorList>
    </citation>
    <scope>NUCLEOTIDE SEQUENCE</scope>
    <source>
        <strain evidence="3">AVDCRST_MAG56</strain>
    </source>
</reference>
<evidence type="ECO:0000256" key="1">
    <source>
        <dbReference type="ARBA" id="ARBA00022729"/>
    </source>
</evidence>
<accession>A0A6J4KY21</accession>
<gene>
    <name evidence="3" type="ORF">AVDCRST_MAG56-6531</name>
</gene>
<dbReference type="EMBL" id="CADCTQ010000537">
    <property type="protein sequence ID" value="CAA9314317.1"/>
    <property type="molecule type" value="Genomic_DNA"/>
</dbReference>
<keyword evidence="1" id="KW-0732">Signal</keyword>
<evidence type="ECO:0000259" key="2">
    <source>
        <dbReference type="Pfam" id="PF10342"/>
    </source>
</evidence>
<name>A0A6J4KY21_9SPHI</name>
<dbReference type="AlphaFoldDB" id="A0A6J4KY21"/>
<sequence>MPAPAAFRAYFFAPGPAPPPGYWLQTSQLSGDCLHFAPKTYLCQNHWHSGVGDWPRPAPYEPLKKYFSMQIRYCLLLLAALLQPAGGAAQSVLNVRAEARGNLVYISYDLKGSLPGQLFRVAVFSSHNNMQEPLQHVRGDVGEGVSAGNRQIEWGAAKELSRFSGELTFKVQAVLTFSPFALKTPREAGTVYRRGRTYQFQWAGGLADEQLKLELYRDSLPNVVITRTLNTGKYAWEIPVDVQPGENYRLKVSSLGDPGNYRFSPFFTIRRKIPTAFKLVPLGVAAAGGVLLIPRRAPGGPGEEQELPGAQGPPK</sequence>
<dbReference type="InterPro" id="IPR018466">
    <property type="entry name" value="Kre9/Knh1-like_N"/>
</dbReference>
<organism evidence="3">
    <name type="scientific">uncultured Cytophagales bacterium</name>
    <dbReference type="NCBI Taxonomy" id="158755"/>
    <lineage>
        <taxon>Bacteria</taxon>
        <taxon>Pseudomonadati</taxon>
        <taxon>Bacteroidota</taxon>
        <taxon>Sphingobacteriia</taxon>
        <taxon>Sphingobacteriales</taxon>
        <taxon>environmental samples</taxon>
    </lineage>
</organism>